<evidence type="ECO:0000256" key="2">
    <source>
        <dbReference type="ARBA" id="ARBA00023277"/>
    </source>
</evidence>
<accession>A0A0G0XLM4</accession>
<keyword evidence="3" id="KW-0624">Polysaccharide degradation</keyword>
<evidence type="ECO:0000256" key="1">
    <source>
        <dbReference type="ARBA" id="ARBA00022801"/>
    </source>
</evidence>
<reference evidence="5 6" key="1">
    <citation type="journal article" date="2015" name="Nature">
        <title>rRNA introns, odd ribosomes, and small enigmatic genomes across a large radiation of phyla.</title>
        <authorList>
            <person name="Brown C.T."/>
            <person name="Hug L.A."/>
            <person name="Thomas B.C."/>
            <person name="Sharon I."/>
            <person name="Castelle C.J."/>
            <person name="Singh A."/>
            <person name="Wilkins M.J."/>
            <person name="Williams K.H."/>
            <person name="Banfield J.F."/>
        </authorList>
    </citation>
    <scope>NUCLEOTIDE SEQUENCE [LARGE SCALE GENOMIC DNA]</scope>
</reference>
<dbReference type="GO" id="GO:0000272">
    <property type="term" value="P:polysaccharide catabolic process"/>
    <property type="evidence" value="ECO:0007669"/>
    <property type="project" value="UniProtKB-KW"/>
</dbReference>
<evidence type="ECO:0000256" key="3">
    <source>
        <dbReference type="ARBA" id="ARBA00023326"/>
    </source>
</evidence>
<dbReference type="EMBL" id="LCCD01000001">
    <property type="protein sequence ID" value="KKS25795.1"/>
    <property type="molecule type" value="Genomic_DNA"/>
</dbReference>
<dbReference type="SUPFAM" id="SSF51445">
    <property type="entry name" value="(Trans)glycosidases"/>
    <property type="match status" value="1"/>
</dbReference>
<sequence>MKKFFSGLILIAAILWILSLDFSSTTAKPQYGVSFSRFHADELKLDWKETYLALLDDLGVRNFRFSAHWPLTEPQENVFNFKELDFQFKEAEKRNASVILAVGHRLPGWPECHTPEWVKELSYEQHEQKLLNYIEVTVNRYKNSPVLQYWQIENEPFLLFFSRANCGMHNKKVKEILIKEILLVQRLDPSHPIIITDSGEFGDWFRAYKNGDVFGTTMYLYVWNRTIGPLRYPVIPALFRIKKNIVSLIYKEKPSIVIELSTEPWLLQPILDTPVDTQLERMDLDKFNEMINFSSKTGFNSFYLWGAEWWYWMKQNGYPQLWERAKELFKNS</sequence>
<proteinExistence type="predicted"/>
<organism evidence="5 6">
    <name type="scientific">Candidatus Jorgensenbacteria bacterium GW2011_GWF2_41_8</name>
    <dbReference type="NCBI Taxonomy" id="1618667"/>
    <lineage>
        <taxon>Bacteria</taxon>
        <taxon>Candidatus Joergenseniibacteriota</taxon>
    </lineage>
</organism>
<dbReference type="Pfam" id="PF00331">
    <property type="entry name" value="Glyco_hydro_10"/>
    <property type="match status" value="1"/>
</dbReference>
<feature type="domain" description="GH10" evidence="4">
    <location>
        <begin position="68"/>
        <end position="157"/>
    </location>
</feature>
<evidence type="ECO:0000313" key="6">
    <source>
        <dbReference type="Proteomes" id="UP000033856"/>
    </source>
</evidence>
<keyword evidence="2" id="KW-0119">Carbohydrate metabolism</keyword>
<dbReference type="Gene3D" id="3.20.20.80">
    <property type="entry name" value="Glycosidases"/>
    <property type="match status" value="1"/>
</dbReference>
<keyword evidence="1" id="KW-0378">Hydrolase</keyword>
<dbReference type="Proteomes" id="UP000033856">
    <property type="component" value="Unassembled WGS sequence"/>
</dbReference>
<evidence type="ECO:0000313" key="5">
    <source>
        <dbReference type="EMBL" id="KKS25795.1"/>
    </source>
</evidence>
<evidence type="ECO:0000259" key="4">
    <source>
        <dbReference type="Pfam" id="PF00331"/>
    </source>
</evidence>
<gene>
    <name evidence="5" type="ORF">UU83_C0001G0011</name>
</gene>
<dbReference type="GO" id="GO:0004553">
    <property type="term" value="F:hydrolase activity, hydrolyzing O-glycosyl compounds"/>
    <property type="evidence" value="ECO:0007669"/>
    <property type="project" value="InterPro"/>
</dbReference>
<dbReference type="InterPro" id="IPR017853">
    <property type="entry name" value="GH"/>
</dbReference>
<name>A0A0G0XLM4_9BACT</name>
<protein>
    <recommendedName>
        <fullName evidence="4">GH10 domain-containing protein</fullName>
    </recommendedName>
</protein>
<dbReference type="AlphaFoldDB" id="A0A0G0XLM4"/>
<comment type="caution">
    <text evidence="5">The sequence shown here is derived from an EMBL/GenBank/DDBJ whole genome shotgun (WGS) entry which is preliminary data.</text>
</comment>
<dbReference type="InterPro" id="IPR001000">
    <property type="entry name" value="GH10_dom"/>
</dbReference>